<name>A0A017S767_ASPRC</name>
<dbReference type="RefSeq" id="XP_040636142.1">
    <property type="nucleotide sequence ID" value="XM_040782728.1"/>
</dbReference>
<dbReference type="HOGENOM" id="CLU_2830773_0_0_1"/>
<proteinExistence type="predicted"/>
<dbReference type="Proteomes" id="UP000019804">
    <property type="component" value="Unassembled WGS sequence"/>
</dbReference>
<organism evidence="1 2">
    <name type="scientific">Aspergillus ruber (strain CBS 135680)</name>
    <dbReference type="NCBI Taxonomy" id="1388766"/>
    <lineage>
        <taxon>Eukaryota</taxon>
        <taxon>Fungi</taxon>
        <taxon>Dikarya</taxon>
        <taxon>Ascomycota</taxon>
        <taxon>Pezizomycotina</taxon>
        <taxon>Eurotiomycetes</taxon>
        <taxon>Eurotiomycetidae</taxon>
        <taxon>Eurotiales</taxon>
        <taxon>Aspergillaceae</taxon>
        <taxon>Aspergillus</taxon>
        <taxon>Aspergillus subgen. Aspergillus</taxon>
    </lineage>
</organism>
<dbReference type="GeneID" id="63697852"/>
<keyword evidence="2" id="KW-1185">Reference proteome</keyword>
<reference evidence="2" key="1">
    <citation type="journal article" date="2014" name="Nat. Commun.">
        <title>Genomic adaptations of the halophilic Dead Sea filamentous fungus Eurotium rubrum.</title>
        <authorList>
            <person name="Kis-Papo T."/>
            <person name="Weig A.R."/>
            <person name="Riley R."/>
            <person name="Persoh D."/>
            <person name="Salamov A."/>
            <person name="Sun H."/>
            <person name="Lipzen A."/>
            <person name="Wasser S.P."/>
            <person name="Rambold G."/>
            <person name="Grigoriev I.V."/>
            <person name="Nevo E."/>
        </authorList>
    </citation>
    <scope>NUCLEOTIDE SEQUENCE [LARGE SCALE GENOMIC DNA]</scope>
    <source>
        <strain evidence="2">CBS 135680</strain>
    </source>
</reference>
<gene>
    <name evidence="1" type="ORF">EURHEDRAFT_415572</name>
</gene>
<sequence>MLPVMFFSFFNTLALVFCLSAGLIPPVNALVLFARLSLFLPQCSTSFVHSYFPRLSLCLVDWAPIT</sequence>
<accession>A0A017S767</accession>
<protein>
    <submittedName>
        <fullName evidence="1">Uncharacterized protein</fullName>
    </submittedName>
</protein>
<evidence type="ECO:0000313" key="2">
    <source>
        <dbReference type="Proteomes" id="UP000019804"/>
    </source>
</evidence>
<evidence type="ECO:0000313" key="1">
    <source>
        <dbReference type="EMBL" id="EYE92454.1"/>
    </source>
</evidence>
<dbReference type="EMBL" id="KK088437">
    <property type="protein sequence ID" value="EYE92454.1"/>
    <property type="molecule type" value="Genomic_DNA"/>
</dbReference>
<dbReference type="AlphaFoldDB" id="A0A017S767"/>